<name>A0A4Z0YSJ3_9PEZI</name>
<dbReference type="Proteomes" id="UP000297716">
    <property type="component" value="Unassembled WGS sequence"/>
</dbReference>
<dbReference type="OrthoDB" id="10307310at2759"/>
<sequence>MLPERHHHYQQDSYTTATDTMTRLLKSNRSPEALHPYLKKRKRDFSWPHYDFNEYGEALVMPWEKFCRFEGCPCSGKFRKYGQLWMHLKNNHDLDVSGSAVFR</sequence>
<gene>
    <name evidence="1" type="ORF">E0Z10_g5769</name>
</gene>
<protein>
    <submittedName>
        <fullName evidence="1">Uncharacterized protein</fullName>
    </submittedName>
</protein>
<organism evidence="1 2">
    <name type="scientific">Xylaria hypoxylon</name>
    <dbReference type="NCBI Taxonomy" id="37992"/>
    <lineage>
        <taxon>Eukaryota</taxon>
        <taxon>Fungi</taxon>
        <taxon>Dikarya</taxon>
        <taxon>Ascomycota</taxon>
        <taxon>Pezizomycotina</taxon>
        <taxon>Sordariomycetes</taxon>
        <taxon>Xylariomycetidae</taxon>
        <taxon>Xylariales</taxon>
        <taxon>Xylariaceae</taxon>
        <taxon>Xylaria</taxon>
    </lineage>
</organism>
<comment type="caution">
    <text evidence="1">The sequence shown here is derived from an EMBL/GenBank/DDBJ whole genome shotgun (WGS) entry which is preliminary data.</text>
</comment>
<accession>A0A4Z0YSJ3</accession>
<dbReference type="AlphaFoldDB" id="A0A4Z0YSJ3"/>
<evidence type="ECO:0000313" key="1">
    <source>
        <dbReference type="EMBL" id="TGJ82998.1"/>
    </source>
</evidence>
<reference evidence="1 2" key="1">
    <citation type="submission" date="2019-03" db="EMBL/GenBank/DDBJ databases">
        <title>Draft genome sequence of Xylaria hypoxylon DSM 108379, a ubiquitous saprotrophic-parasitic fungi on hardwood.</title>
        <authorList>
            <person name="Buettner E."/>
            <person name="Leonhardt S."/>
            <person name="Gebauer A.M."/>
            <person name="Liers C."/>
            <person name="Hofrichter M."/>
            <person name="Kellner H."/>
        </authorList>
    </citation>
    <scope>NUCLEOTIDE SEQUENCE [LARGE SCALE GENOMIC DNA]</scope>
    <source>
        <strain evidence="1 2">DSM 108379</strain>
    </source>
</reference>
<proteinExistence type="predicted"/>
<evidence type="ECO:0000313" key="2">
    <source>
        <dbReference type="Proteomes" id="UP000297716"/>
    </source>
</evidence>
<dbReference type="EMBL" id="SKBN01000108">
    <property type="protein sequence ID" value="TGJ82998.1"/>
    <property type="molecule type" value="Genomic_DNA"/>
</dbReference>
<keyword evidence="2" id="KW-1185">Reference proteome</keyword>